<evidence type="ECO:0000256" key="4">
    <source>
        <dbReference type="ARBA" id="ARBA00022801"/>
    </source>
</evidence>
<dbReference type="GO" id="GO:0016052">
    <property type="term" value="P:carbohydrate catabolic process"/>
    <property type="evidence" value="ECO:0007669"/>
    <property type="project" value="InterPro"/>
</dbReference>
<dbReference type="InterPro" id="IPR000111">
    <property type="entry name" value="Glyco_hydro_27/36_CS"/>
</dbReference>
<dbReference type="InterPro" id="IPR031704">
    <property type="entry name" value="Glyco_hydro_36_N"/>
</dbReference>
<dbReference type="PATRIC" id="fig|1308866.3.peg.761"/>
<dbReference type="InterPro" id="IPR038417">
    <property type="entry name" value="Alpga-gal_N_sf"/>
</dbReference>
<dbReference type="PIRSF" id="PIRSF005536">
    <property type="entry name" value="Agal"/>
    <property type="match status" value="1"/>
</dbReference>
<dbReference type="Pfam" id="PF16875">
    <property type="entry name" value="Glyco_hydro_36N"/>
    <property type="match status" value="1"/>
</dbReference>
<dbReference type="InterPro" id="IPR050985">
    <property type="entry name" value="Alpha-glycosidase_related"/>
</dbReference>
<keyword evidence="4 6" id="KW-0378">Hydrolase</keyword>
<dbReference type="Pfam" id="PF16874">
    <property type="entry name" value="Glyco_hydro_36C"/>
    <property type="match status" value="1"/>
</dbReference>
<dbReference type="InterPro" id="IPR031705">
    <property type="entry name" value="Glyco_hydro_36_C"/>
</dbReference>
<gene>
    <name evidence="11" type="ORF">J416_03756</name>
</gene>
<keyword evidence="12" id="KW-1185">Reference proteome</keyword>
<keyword evidence="5 6" id="KW-0326">Glycosidase</keyword>
<evidence type="ECO:0000256" key="1">
    <source>
        <dbReference type="ARBA" id="ARBA00001255"/>
    </source>
</evidence>
<feature type="binding site" evidence="8">
    <location>
        <begin position="477"/>
        <end position="481"/>
    </location>
    <ligand>
        <name>substrate</name>
    </ligand>
</feature>
<feature type="binding site" evidence="8">
    <location>
        <position position="527"/>
    </location>
    <ligand>
        <name>substrate</name>
    </ligand>
</feature>
<evidence type="ECO:0000259" key="10">
    <source>
        <dbReference type="Pfam" id="PF16875"/>
    </source>
</evidence>
<dbReference type="OrthoDB" id="9758822at2"/>
<dbReference type="Proteomes" id="UP000012283">
    <property type="component" value="Unassembled WGS sequence"/>
</dbReference>
<dbReference type="eggNOG" id="COG3345">
    <property type="taxonomic scope" value="Bacteria"/>
</dbReference>
<evidence type="ECO:0000256" key="3">
    <source>
        <dbReference type="ARBA" id="ARBA00012755"/>
    </source>
</evidence>
<accession>N4WNP7</accession>
<dbReference type="EC" id="3.2.1.22" evidence="3 6"/>
<dbReference type="Gene3D" id="2.60.40.1180">
    <property type="entry name" value="Golgi alpha-mannosidase II"/>
    <property type="match status" value="1"/>
</dbReference>
<feature type="domain" description="Glycosyl hydrolase family 36 C-terminal" evidence="9">
    <location>
        <begin position="652"/>
        <end position="738"/>
    </location>
</feature>
<feature type="domain" description="Glycosyl hydrolase family 36 N-terminal" evidence="10">
    <location>
        <begin position="30"/>
        <end position="286"/>
    </location>
</feature>
<feature type="active site" description="Proton donor" evidence="7">
    <location>
        <position position="549"/>
    </location>
</feature>
<sequence length="742" mass="86025">MPIIYNDQTNEFHLQTKHSSYIFNILENSQLGHLYYGKRIRHKNSFHHLLETGHRSNITYLQEGDMTFSLEQTKQEYPSYGTTDFREPAFQIIQENGSRITDFKYKSHKIYQGKPKLNGLPATYTEAGDDVETLEVYLYDEVIAAELLLIYSVFEEYDAIVRSANFKNCGEKNLHLSRVMSMNVDLPDADYEMMQLSGAWIRERHVKSRKLESGIQQISSTRGASSSQHNPFLALKRSHTTEFDGDVYGFSFVYSGNFLAQVEVDYLNVARVSLGIHPFDFHWLLEQGESFQTPEVVMTYSNEGLNGMSQNFHQLYQSRLVRGKWRDHTRPILTNNWEGTYFDFNEEKIVEMAKQSKELGVELFVLDDGWFGKRDDDTTSLGDWYVDYDKLPNGITGLAEKITDLGMAFGLWFEPEMVSKMSQLYKTHPDWMIHVPDRQPSHGRNQYVLDFSRKEVVDAIYDMMAQVLRDAPISYVKWDMNRYMTEIGSAALPPNRQQEVTHRYILGVYDLYERLTSEFPNVLFESCASGGCRFDPGMLYYAPQTWTSDNTDAIERLNIQYGTSYVYPISTMGAHVSAVPNHQVGRMTSLRTRAEVAYFGAFGYELDVTTLSNEDKSIVKEQIDFFKQHRETFQFGSFYRLNSPFEKDGNRTSWIVVAKDQSKAIVGDYHVLCKPNEGFRRLQLKGLEESASYQIEGYEGIYNGDELMEIGILLDHERFKEYPEHHVSGDFYSRLFVLYKYS</sequence>
<protein>
    <recommendedName>
        <fullName evidence="3 6">Alpha-galactosidase</fullName>
        <ecNumber evidence="3 6">3.2.1.22</ecNumber>
    </recommendedName>
</protein>
<dbReference type="SUPFAM" id="SSF51445">
    <property type="entry name" value="(Trans)glycosidases"/>
    <property type="match status" value="1"/>
</dbReference>
<evidence type="ECO:0000259" key="9">
    <source>
        <dbReference type="Pfam" id="PF16874"/>
    </source>
</evidence>
<evidence type="ECO:0000313" key="11">
    <source>
        <dbReference type="EMBL" id="ENH97772.1"/>
    </source>
</evidence>
<name>N4WNP7_9BACI</name>
<evidence type="ECO:0000256" key="5">
    <source>
        <dbReference type="ARBA" id="ARBA00023295"/>
    </source>
</evidence>
<feature type="binding site" evidence="8">
    <location>
        <begin position="367"/>
        <end position="368"/>
    </location>
    <ligand>
        <name>substrate</name>
    </ligand>
</feature>
<dbReference type="InterPro" id="IPR002252">
    <property type="entry name" value="Glyco_hydro_36"/>
</dbReference>
<dbReference type="PANTHER" id="PTHR43053:SF3">
    <property type="entry name" value="ALPHA-GALACTOSIDASE C-RELATED"/>
    <property type="match status" value="1"/>
</dbReference>
<proteinExistence type="inferred from homology"/>
<evidence type="ECO:0000256" key="6">
    <source>
        <dbReference type="PIRNR" id="PIRNR005536"/>
    </source>
</evidence>
<dbReference type="PROSITE" id="PS00512">
    <property type="entry name" value="ALPHA_GALACTOSIDASE"/>
    <property type="match status" value="1"/>
</dbReference>
<feature type="active site" description="Nucleophile" evidence="7">
    <location>
        <position position="479"/>
    </location>
</feature>
<dbReference type="InterPro" id="IPR013785">
    <property type="entry name" value="Aldolase_TIM"/>
</dbReference>
<feature type="binding site" evidence="8">
    <location>
        <position position="200"/>
    </location>
    <ligand>
        <name>substrate</name>
    </ligand>
</feature>
<dbReference type="CDD" id="cd14791">
    <property type="entry name" value="GH36"/>
    <property type="match status" value="1"/>
</dbReference>
<dbReference type="FunFam" id="3.20.20.70:FF:000118">
    <property type="entry name" value="Alpha-galactosidase"/>
    <property type="match status" value="1"/>
</dbReference>
<reference evidence="11 12" key="1">
    <citation type="submission" date="2013-03" db="EMBL/GenBank/DDBJ databases">
        <title>Draft genome sequence of Gracibacillus halophilus YIM-C55.5, a moderately halophilic and thermophilic organism from the Xiaochaidamu salt lake.</title>
        <authorList>
            <person name="Sugumar T."/>
            <person name="Polireddy D.R."/>
            <person name="Antony A."/>
            <person name="Madhava Y.R."/>
            <person name="Sivakumar N."/>
        </authorList>
    </citation>
    <scope>NUCLEOTIDE SEQUENCE [LARGE SCALE GENOMIC DNA]</scope>
    <source>
        <strain evidence="11 12">YIM-C55.5</strain>
    </source>
</reference>
<evidence type="ECO:0000256" key="7">
    <source>
        <dbReference type="PIRSR" id="PIRSR005536-1"/>
    </source>
</evidence>
<dbReference type="STRING" id="1308866.J416_03756"/>
<dbReference type="RefSeq" id="WP_003465015.1">
    <property type="nucleotide sequence ID" value="NZ_APML01000015.1"/>
</dbReference>
<dbReference type="PANTHER" id="PTHR43053">
    <property type="entry name" value="GLYCOSIDASE FAMILY 31"/>
    <property type="match status" value="1"/>
</dbReference>
<dbReference type="InterPro" id="IPR017853">
    <property type="entry name" value="GH"/>
</dbReference>
<dbReference type="PRINTS" id="PR00743">
    <property type="entry name" value="GLHYDRLASE36"/>
</dbReference>
<dbReference type="EMBL" id="APML01000015">
    <property type="protein sequence ID" value="ENH97772.1"/>
    <property type="molecule type" value="Genomic_DNA"/>
</dbReference>
<comment type="catalytic activity">
    <reaction evidence="1 6">
        <text>Hydrolysis of terminal, non-reducing alpha-D-galactose residues in alpha-D-galactosides, including galactose oligosaccharides, galactomannans and galactolipids.</text>
        <dbReference type="EC" id="3.2.1.22"/>
    </reaction>
</comment>
<dbReference type="GO" id="GO:0004557">
    <property type="term" value="F:alpha-galactosidase activity"/>
    <property type="evidence" value="ECO:0007669"/>
    <property type="project" value="UniProtKB-UniRule"/>
</dbReference>
<dbReference type="Pfam" id="PF02065">
    <property type="entry name" value="Melibiase"/>
    <property type="match status" value="1"/>
</dbReference>
<comment type="caution">
    <text evidence="11">The sequence shown here is derived from an EMBL/GenBank/DDBJ whole genome shotgun (WGS) entry which is preliminary data.</text>
</comment>
<evidence type="ECO:0000313" key="12">
    <source>
        <dbReference type="Proteomes" id="UP000012283"/>
    </source>
</evidence>
<evidence type="ECO:0000256" key="8">
    <source>
        <dbReference type="PIRSR" id="PIRSR005536-2"/>
    </source>
</evidence>
<dbReference type="Gene3D" id="3.20.20.70">
    <property type="entry name" value="Aldolase class I"/>
    <property type="match status" value="1"/>
</dbReference>
<dbReference type="Gene3D" id="2.70.98.60">
    <property type="entry name" value="alpha-galactosidase from lactobacil brevis"/>
    <property type="match status" value="1"/>
</dbReference>
<feature type="binding site" evidence="8">
    <location>
        <position position="549"/>
    </location>
    <ligand>
        <name>substrate</name>
    </ligand>
</feature>
<comment type="similarity">
    <text evidence="2">Belongs to the glycosyl hydrolase 36 family.</text>
</comment>
<dbReference type="AlphaFoldDB" id="N4WNP7"/>
<feature type="binding site" evidence="8">
    <location>
        <position position="444"/>
    </location>
    <ligand>
        <name>substrate</name>
    </ligand>
</feature>
<evidence type="ECO:0000256" key="2">
    <source>
        <dbReference type="ARBA" id="ARBA00006202"/>
    </source>
</evidence>
<organism evidence="11 12">
    <name type="scientific">Gracilibacillus halophilus YIM-C55.5</name>
    <dbReference type="NCBI Taxonomy" id="1308866"/>
    <lineage>
        <taxon>Bacteria</taxon>
        <taxon>Bacillati</taxon>
        <taxon>Bacillota</taxon>
        <taxon>Bacilli</taxon>
        <taxon>Bacillales</taxon>
        <taxon>Bacillaceae</taxon>
        <taxon>Gracilibacillus</taxon>
    </lineage>
</organism>
<dbReference type="InterPro" id="IPR013780">
    <property type="entry name" value="Glyco_hydro_b"/>
</dbReference>